<feature type="non-terminal residue" evidence="2">
    <location>
        <position position="1"/>
    </location>
</feature>
<comment type="caution">
    <text evidence="2">The sequence shown here is derived from an EMBL/GenBank/DDBJ whole genome shotgun (WGS) entry which is preliminary data.</text>
</comment>
<feature type="region of interest" description="Disordered" evidence="1">
    <location>
        <begin position="1"/>
        <end position="34"/>
    </location>
</feature>
<accession>A0A1R3KZN6</accession>
<proteinExistence type="predicted"/>
<dbReference type="AlphaFoldDB" id="A0A1R3KZN6"/>
<dbReference type="Proteomes" id="UP000187203">
    <property type="component" value="Unassembled WGS sequence"/>
</dbReference>
<keyword evidence="3" id="KW-1185">Reference proteome</keyword>
<protein>
    <submittedName>
        <fullName evidence="2">Uncharacterized protein</fullName>
    </submittedName>
</protein>
<sequence>ARHAVFKQGNHQHADQQLEGGNHDGQQQSTRGEVRHLPPREEDADKHLQHHQLFKADAPLQHRKAVAAVFGERPFLQLLLGFGQIERQLAHLDKGGERAGAQRQHQRKGAGNRPVVHGVGDKADVRGTRNLRGDPQPQQQDRLNQHTQHRLAAGTEAGKRTSGVQTRNRKEETGDGEEVDKRDQIAKRRQR</sequence>
<reference evidence="3" key="1">
    <citation type="submission" date="2013-09" db="EMBL/GenBank/DDBJ databases">
        <title>Corchorus olitorius genome sequencing.</title>
        <authorList>
            <person name="Alam M."/>
            <person name="Haque M.S."/>
            <person name="Islam M.S."/>
            <person name="Emdad E.M."/>
            <person name="Islam M.M."/>
            <person name="Ahmed B."/>
            <person name="Halim A."/>
            <person name="Hossen Q.M.M."/>
            <person name="Hossain M.Z."/>
            <person name="Ahmed R."/>
            <person name="Khan M.M."/>
            <person name="Islam R."/>
            <person name="Rashid M.M."/>
            <person name="Khan S.A."/>
            <person name="Rahman M.S."/>
            <person name="Alam M."/>
            <person name="Yahiya A.S."/>
            <person name="Khan M.S."/>
            <person name="Azam M.S."/>
            <person name="Haque T."/>
            <person name="Lashkar M.Z.H."/>
            <person name="Akhand A.I."/>
            <person name="Morshed G."/>
            <person name="Roy S."/>
            <person name="Uddin K.S."/>
            <person name="Rabeya T."/>
            <person name="Hossain A.S."/>
            <person name="Chowdhury A."/>
            <person name="Snigdha A.R."/>
            <person name="Mortoza M.S."/>
            <person name="Matin S.A."/>
            <person name="Hoque S.M.E."/>
            <person name="Islam M.K."/>
            <person name="Roy D.K."/>
            <person name="Haider R."/>
            <person name="Moosa M.M."/>
            <person name="Elias S.M."/>
            <person name="Hasan A.M."/>
            <person name="Jahan S."/>
            <person name="Shafiuddin M."/>
            <person name="Mahmood N."/>
            <person name="Shommy N.S."/>
        </authorList>
    </citation>
    <scope>NUCLEOTIDE SEQUENCE [LARGE SCALE GENOMIC DNA]</scope>
    <source>
        <strain evidence="3">cv. O-4</strain>
    </source>
</reference>
<organism evidence="2 3">
    <name type="scientific">Corchorus olitorius</name>
    <dbReference type="NCBI Taxonomy" id="93759"/>
    <lineage>
        <taxon>Eukaryota</taxon>
        <taxon>Viridiplantae</taxon>
        <taxon>Streptophyta</taxon>
        <taxon>Embryophyta</taxon>
        <taxon>Tracheophyta</taxon>
        <taxon>Spermatophyta</taxon>
        <taxon>Magnoliopsida</taxon>
        <taxon>eudicotyledons</taxon>
        <taxon>Gunneridae</taxon>
        <taxon>Pentapetalae</taxon>
        <taxon>rosids</taxon>
        <taxon>malvids</taxon>
        <taxon>Malvales</taxon>
        <taxon>Malvaceae</taxon>
        <taxon>Grewioideae</taxon>
        <taxon>Apeibeae</taxon>
        <taxon>Corchorus</taxon>
    </lineage>
</organism>
<name>A0A1R3KZN6_9ROSI</name>
<evidence type="ECO:0000313" key="3">
    <source>
        <dbReference type="Proteomes" id="UP000187203"/>
    </source>
</evidence>
<evidence type="ECO:0000256" key="1">
    <source>
        <dbReference type="SAM" id="MobiDB-lite"/>
    </source>
</evidence>
<gene>
    <name evidence="2" type="ORF">COLO4_03096</name>
</gene>
<feature type="region of interest" description="Disordered" evidence="1">
    <location>
        <begin position="95"/>
        <end position="191"/>
    </location>
</feature>
<feature type="compositionally biased region" description="Polar residues" evidence="1">
    <location>
        <begin position="136"/>
        <end position="146"/>
    </location>
</feature>
<evidence type="ECO:0000313" key="2">
    <source>
        <dbReference type="EMBL" id="OMP12510.1"/>
    </source>
</evidence>
<dbReference type="EMBL" id="AWUE01009110">
    <property type="protein sequence ID" value="OMP12510.1"/>
    <property type="molecule type" value="Genomic_DNA"/>
</dbReference>
<feature type="compositionally biased region" description="Basic and acidic residues" evidence="1">
    <location>
        <begin position="168"/>
        <end position="191"/>
    </location>
</feature>